<accession>A0AAV8WUI6</accession>
<name>A0AAV8WUI6_9CUCU</name>
<evidence type="ECO:0000313" key="2">
    <source>
        <dbReference type="Proteomes" id="UP001162156"/>
    </source>
</evidence>
<evidence type="ECO:0000313" key="1">
    <source>
        <dbReference type="EMBL" id="KAJ8930293.1"/>
    </source>
</evidence>
<reference evidence="1" key="1">
    <citation type="journal article" date="2023" name="Insect Mol. Biol.">
        <title>Genome sequencing provides insights into the evolution of gene families encoding plant cell wall-degrading enzymes in longhorned beetles.</title>
        <authorList>
            <person name="Shin N.R."/>
            <person name="Okamura Y."/>
            <person name="Kirsch R."/>
            <person name="Pauchet Y."/>
        </authorList>
    </citation>
    <scope>NUCLEOTIDE SEQUENCE</scope>
    <source>
        <strain evidence="1">RBIC_L_NR</strain>
    </source>
</reference>
<comment type="caution">
    <text evidence="1">The sequence shown here is derived from an EMBL/GenBank/DDBJ whole genome shotgun (WGS) entry which is preliminary data.</text>
</comment>
<sequence>MKATMFTQSLNDKSEEPKKQGHFILQSNTFHSLDVPKNLVPLLKSPIYHDDIYDFKSLIADIGWNSTPKKDDEDKLKITQVKVFKVDKKNFGKIFYKTRYEQDEFQQIDVLNRQGRRKNTTIITNFGNIVLKKAYKKRVGITEKKKKSLLSLFKKKTIPMAYFPFYNAL</sequence>
<dbReference type="EMBL" id="JANEYF010004703">
    <property type="protein sequence ID" value="KAJ8930293.1"/>
    <property type="molecule type" value="Genomic_DNA"/>
</dbReference>
<dbReference type="Proteomes" id="UP001162156">
    <property type="component" value="Unassembled WGS sequence"/>
</dbReference>
<proteinExistence type="predicted"/>
<keyword evidence="2" id="KW-1185">Reference proteome</keyword>
<gene>
    <name evidence="1" type="ORF">NQ314_016912</name>
</gene>
<protein>
    <submittedName>
        <fullName evidence="1">Uncharacterized protein</fullName>
    </submittedName>
</protein>
<organism evidence="1 2">
    <name type="scientific">Rhamnusium bicolor</name>
    <dbReference type="NCBI Taxonomy" id="1586634"/>
    <lineage>
        <taxon>Eukaryota</taxon>
        <taxon>Metazoa</taxon>
        <taxon>Ecdysozoa</taxon>
        <taxon>Arthropoda</taxon>
        <taxon>Hexapoda</taxon>
        <taxon>Insecta</taxon>
        <taxon>Pterygota</taxon>
        <taxon>Neoptera</taxon>
        <taxon>Endopterygota</taxon>
        <taxon>Coleoptera</taxon>
        <taxon>Polyphaga</taxon>
        <taxon>Cucujiformia</taxon>
        <taxon>Chrysomeloidea</taxon>
        <taxon>Cerambycidae</taxon>
        <taxon>Lepturinae</taxon>
        <taxon>Rhagiini</taxon>
        <taxon>Rhamnusium</taxon>
    </lineage>
</organism>
<dbReference type="AlphaFoldDB" id="A0AAV8WUI6"/>